<feature type="region of interest" description="Disordered" evidence="1">
    <location>
        <begin position="82"/>
        <end position="174"/>
    </location>
</feature>
<evidence type="ECO:0008006" key="4">
    <source>
        <dbReference type="Google" id="ProtNLM"/>
    </source>
</evidence>
<dbReference type="AlphaFoldDB" id="A0A1E4TL89"/>
<dbReference type="EMBL" id="KV453841">
    <property type="protein sequence ID" value="ODV92530.1"/>
    <property type="molecule type" value="Genomic_DNA"/>
</dbReference>
<organism evidence="2 3">
    <name type="scientific">Tortispora caseinolytica NRRL Y-17796</name>
    <dbReference type="NCBI Taxonomy" id="767744"/>
    <lineage>
        <taxon>Eukaryota</taxon>
        <taxon>Fungi</taxon>
        <taxon>Dikarya</taxon>
        <taxon>Ascomycota</taxon>
        <taxon>Saccharomycotina</taxon>
        <taxon>Trigonopsidomycetes</taxon>
        <taxon>Trigonopsidales</taxon>
        <taxon>Trigonopsidaceae</taxon>
        <taxon>Tortispora</taxon>
    </lineage>
</organism>
<dbReference type="PANTHER" id="PTHR12398:SF20">
    <property type="entry name" value="PROTEIN PHOSPHATASE 1 REGULATORY INHIBITOR SUBUNIT 2"/>
    <property type="match status" value="1"/>
</dbReference>
<reference evidence="3" key="1">
    <citation type="submission" date="2016-02" db="EMBL/GenBank/DDBJ databases">
        <title>Comparative genomics of biotechnologically important yeasts.</title>
        <authorList>
            <consortium name="DOE Joint Genome Institute"/>
            <person name="Riley R."/>
            <person name="Haridas S."/>
            <person name="Wolfe K.H."/>
            <person name="Lopes M.R."/>
            <person name="Hittinger C.T."/>
            <person name="Goker M."/>
            <person name="Salamov A."/>
            <person name="Wisecaver J."/>
            <person name="Long T.M."/>
            <person name="Aerts A.L."/>
            <person name="Barry K."/>
            <person name="Choi C."/>
            <person name="Clum A."/>
            <person name="Coughlan A.Y."/>
            <person name="Deshpande S."/>
            <person name="Douglass A.P."/>
            <person name="Hanson S.J."/>
            <person name="Klenk H.-P."/>
            <person name="Labutti K."/>
            <person name="Lapidus A."/>
            <person name="Lindquist E."/>
            <person name="Lipzen A."/>
            <person name="Meier-Kolthoff J.P."/>
            <person name="Ohm R.A."/>
            <person name="Otillar R.P."/>
            <person name="Pangilinan J."/>
            <person name="Peng Y."/>
            <person name="Rokas A."/>
            <person name="Rosa C.A."/>
            <person name="Scheuner C."/>
            <person name="Sibirny A.A."/>
            <person name="Slot J.C."/>
            <person name="Stielow J.B."/>
            <person name="Sun H."/>
            <person name="Kurtzman C.P."/>
            <person name="Blackwell M."/>
            <person name="Jeffries T.W."/>
            <person name="Grigoriev I.V."/>
        </authorList>
    </citation>
    <scope>NUCLEOTIDE SEQUENCE [LARGE SCALE GENOMIC DNA]</scope>
    <source>
        <strain evidence="3">NRRL Y-17796</strain>
    </source>
</reference>
<sequence>MTGDTPKRGILKNAHHLTEEEKEAIAKEAEINRKLVLENTLKNRKLHELLVAQQNDQEQNKLPNNGDSSFHLQWNEENINANEAAKTPKMKITEPDTPYAGSHEPEYYDYNDEPEEIPDLELGEPEVAPEDDPSIEASRIIVDPSIQKQESSDVVEDDTESSTKHKEFEEKRKKHYDHAGDALRIARQLAEEEEAEVDDE</sequence>
<gene>
    <name evidence="2" type="ORF">CANCADRAFT_43133</name>
</gene>
<proteinExistence type="predicted"/>
<dbReference type="Proteomes" id="UP000095023">
    <property type="component" value="Unassembled WGS sequence"/>
</dbReference>
<dbReference type="GO" id="GO:0004864">
    <property type="term" value="F:protein phosphatase inhibitor activity"/>
    <property type="evidence" value="ECO:0007669"/>
    <property type="project" value="InterPro"/>
</dbReference>
<dbReference type="Gene3D" id="6.10.250.1050">
    <property type="match status" value="1"/>
</dbReference>
<accession>A0A1E4TL89</accession>
<evidence type="ECO:0000313" key="3">
    <source>
        <dbReference type="Proteomes" id="UP000095023"/>
    </source>
</evidence>
<name>A0A1E4TL89_9ASCO</name>
<feature type="compositionally biased region" description="Acidic residues" evidence="1">
    <location>
        <begin position="107"/>
        <end position="134"/>
    </location>
</feature>
<dbReference type="InterPro" id="IPR007062">
    <property type="entry name" value="PPI-2"/>
</dbReference>
<evidence type="ECO:0000256" key="1">
    <source>
        <dbReference type="SAM" id="MobiDB-lite"/>
    </source>
</evidence>
<dbReference type="Pfam" id="PF04979">
    <property type="entry name" value="IPP-2"/>
    <property type="match status" value="1"/>
</dbReference>
<evidence type="ECO:0000313" key="2">
    <source>
        <dbReference type="EMBL" id="ODV92530.1"/>
    </source>
</evidence>
<feature type="compositionally biased region" description="Basic and acidic residues" evidence="1">
    <location>
        <begin position="161"/>
        <end position="174"/>
    </location>
</feature>
<dbReference type="GO" id="GO:0009966">
    <property type="term" value="P:regulation of signal transduction"/>
    <property type="evidence" value="ECO:0007669"/>
    <property type="project" value="InterPro"/>
</dbReference>
<dbReference type="PANTHER" id="PTHR12398">
    <property type="entry name" value="PROTEIN PHOSPHATASE INHIBITOR"/>
    <property type="match status" value="1"/>
</dbReference>
<protein>
    <recommendedName>
        <fullName evidence="4">Protein GLC8</fullName>
    </recommendedName>
</protein>
<keyword evidence="3" id="KW-1185">Reference proteome</keyword>